<name>A0AAV7RUV6_PLEWA</name>
<organism evidence="3 4">
    <name type="scientific">Pleurodeles waltl</name>
    <name type="common">Iberian ribbed newt</name>
    <dbReference type="NCBI Taxonomy" id="8319"/>
    <lineage>
        <taxon>Eukaryota</taxon>
        <taxon>Metazoa</taxon>
        <taxon>Chordata</taxon>
        <taxon>Craniata</taxon>
        <taxon>Vertebrata</taxon>
        <taxon>Euteleostomi</taxon>
        <taxon>Amphibia</taxon>
        <taxon>Batrachia</taxon>
        <taxon>Caudata</taxon>
        <taxon>Salamandroidea</taxon>
        <taxon>Salamandridae</taxon>
        <taxon>Pleurodelinae</taxon>
        <taxon>Pleurodeles</taxon>
    </lineage>
</organism>
<evidence type="ECO:0000313" key="3">
    <source>
        <dbReference type="EMBL" id="KAJ1156599.1"/>
    </source>
</evidence>
<evidence type="ECO:0000313" key="4">
    <source>
        <dbReference type="Proteomes" id="UP001066276"/>
    </source>
</evidence>
<accession>A0AAV7RUV6</accession>
<dbReference type="AlphaFoldDB" id="A0AAV7RUV6"/>
<evidence type="ECO:0000256" key="1">
    <source>
        <dbReference type="SAM" id="Coils"/>
    </source>
</evidence>
<keyword evidence="1" id="KW-0175">Coiled coil</keyword>
<feature type="coiled-coil region" evidence="1">
    <location>
        <begin position="78"/>
        <end position="140"/>
    </location>
</feature>
<dbReference type="Proteomes" id="UP001066276">
    <property type="component" value="Chromosome 5"/>
</dbReference>
<dbReference type="PANTHER" id="PTHR11505">
    <property type="entry name" value="L1 TRANSPOSABLE ELEMENT-RELATED"/>
    <property type="match status" value="1"/>
</dbReference>
<evidence type="ECO:0000256" key="2">
    <source>
        <dbReference type="SAM" id="MobiDB-lite"/>
    </source>
</evidence>
<gene>
    <name evidence="3" type="ORF">NDU88_009317</name>
</gene>
<protein>
    <submittedName>
        <fullName evidence="3">Uncharacterized protein</fullName>
    </submittedName>
</protein>
<dbReference type="EMBL" id="JANPWB010000009">
    <property type="protein sequence ID" value="KAJ1156599.1"/>
    <property type="molecule type" value="Genomic_DNA"/>
</dbReference>
<proteinExistence type="predicted"/>
<dbReference type="Gene3D" id="3.30.70.1820">
    <property type="entry name" value="L1 transposable element, RRM domain"/>
    <property type="match status" value="1"/>
</dbReference>
<feature type="region of interest" description="Disordered" evidence="2">
    <location>
        <begin position="246"/>
        <end position="267"/>
    </location>
</feature>
<feature type="region of interest" description="Disordered" evidence="2">
    <location>
        <begin position="17"/>
        <end position="50"/>
    </location>
</feature>
<dbReference type="InterPro" id="IPR004244">
    <property type="entry name" value="Transposase_22"/>
</dbReference>
<reference evidence="3" key="1">
    <citation type="journal article" date="2022" name="bioRxiv">
        <title>Sequencing and chromosome-scale assembly of the giantPleurodeles waltlgenome.</title>
        <authorList>
            <person name="Brown T."/>
            <person name="Elewa A."/>
            <person name="Iarovenko S."/>
            <person name="Subramanian E."/>
            <person name="Araus A.J."/>
            <person name="Petzold A."/>
            <person name="Susuki M."/>
            <person name="Suzuki K.-i.T."/>
            <person name="Hayashi T."/>
            <person name="Toyoda A."/>
            <person name="Oliveira C."/>
            <person name="Osipova E."/>
            <person name="Leigh N.D."/>
            <person name="Simon A."/>
            <person name="Yun M.H."/>
        </authorList>
    </citation>
    <scope>NUCLEOTIDE SEQUENCE</scope>
    <source>
        <strain evidence="3">20211129_DDA</strain>
        <tissue evidence="3">Liver</tissue>
    </source>
</reference>
<comment type="caution">
    <text evidence="3">The sequence shown here is derived from an EMBL/GenBank/DDBJ whole genome shotgun (WGS) entry which is preliminary data.</text>
</comment>
<sequence>MASQKYSKKEGFLKDLFTKTPAKRMAQLGRQEPEGGDETGPAPSESDGAPLTRAFMEQLFRSSREDFAMLKRDIAADIKDLKKEVIDLGQRVDSVEQTQDAREEELHCHRRELLTLQDKNQDLQYQIEDLENRSRRSNIRIKGIPAQAVAGSLEDFVVRLFRHVAPSLKEQDIVLDRMHRASRPARTPGQAQDILTCLHYYKQKEVIMVAIRDTTTIEFEGYRVGTGLVEEAQRLEGMLQNLEERAQMAAPPAQQRSPGQDRLKPNN</sequence>
<keyword evidence="4" id="KW-1185">Reference proteome</keyword>